<proteinExistence type="predicted"/>
<dbReference type="Gene3D" id="3.90.1580.10">
    <property type="entry name" value="paralog of FGE (formylglycine-generating enzyme)"/>
    <property type="match status" value="1"/>
</dbReference>
<evidence type="ECO:0000313" key="3">
    <source>
        <dbReference type="Proteomes" id="UP000031586"/>
    </source>
</evidence>
<dbReference type="InterPro" id="IPR005532">
    <property type="entry name" value="SUMF_dom"/>
</dbReference>
<dbReference type="GO" id="GO:0004674">
    <property type="term" value="F:protein serine/threonine kinase activity"/>
    <property type="evidence" value="ECO:0007669"/>
    <property type="project" value="UniProtKB-KW"/>
</dbReference>
<dbReference type="Proteomes" id="UP000031586">
    <property type="component" value="Unassembled WGS sequence"/>
</dbReference>
<keyword evidence="2" id="KW-0808">Transferase</keyword>
<comment type="caution">
    <text evidence="2">The sequence shown here is derived from an EMBL/GenBank/DDBJ whole genome shotgun (WGS) entry which is preliminary data.</text>
</comment>
<dbReference type="EMBL" id="JPRD01000046">
    <property type="protein sequence ID" value="KIF50921.1"/>
    <property type="molecule type" value="Genomic_DNA"/>
</dbReference>
<evidence type="ECO:0000259" key="1">
    <source>
        <dbReference type="Pfam" id="PF03781"/>
    </source>
</evidence>
<feature type="domain" description="Sulfatase-modifying factor enzyme-like" evidence="1">
    <location>
        <begin position="31"/>
        <end position="272"/>
    </location>
</feature>
<dbReference type="Pfam" id="PF03781">
    <property type="entry name" value="FGE-sulfatase"/>
    <property type="match status" value="1"/>
</dbReference>
<dbReference type="PATRIC" id="fig|1229493.5.peg.3914"/>
<evidence type="ECO:0000313" key="2">
    <source>
        <dbReference type="EMBL" id="KIF50921.1"/>
    </source>
</evidence>
<name>A0A0C1ZD49_9VIBR</name>
<dbReference type="PANTHER" id="PTHR23150:SF35">
    <property type="entry name" value="BLL6746 PROTEIN"/>
    <property type="match status" value="1"/>
</dbReference>
<dbReference type="RefSeq" id="WP_020195043.1">
    <property type="nucleotide sequence ID" value="NZ_BAOH01000011.1"/>
</dbReference>
<dbReference type="InterPro" id="IPR051043">
    <property type="entry name" value="Sulfatase_Mod_Factor_Kinase"/>
</dbReference>
<dbReference type="InterPro" id="IPR016187">
    <property type="entry name" value="CTDL_fold"/>
</dbReference>
<dbReference type="SUPFAM" id="SSF56436">
    <property type="entry name" value="C-type lectin-like"/>
    <property type="match status" value="1"/>
</dbReference>
<gene>
    <name evidence="2" type="ORF">H735_22540</name>
</gene>
<dbReference type="InterPro" id="IPR042095">
    <property type="entry name" value="SUMF_sf"/>
</dbReference>
<protein>
    <submittedName>
        <fullName evidence="2">Serine/threonine protein kinase</fullName>
    </submittedName>
</protein>
<keyword evidence="2" id="KW-0418">Kinase</keyword>
<accession>A0A0C1ZD49</accession>
<sequence>MVRIFGVFCWLVGITFISLKVHAESQHSILEMIDIPKGNVDLYTCPDDTKICSEPEFIMRTITVPSFRIGKFEVTMEQWDACVSDGGCQKPKSSWAYKNRPIKEPCVEGEVCQYPDDMGWGRGTRPVINVSYSDVQGYIDWANSKFGKKYRLPTRAEWEYVARAGMSKSYDWGKQPKASNANCSNCGTAWSNKQTAPVGSFPPNRFGAFDMLGNVGEWVDQCLPKRVKGSQECAVYLFVGGGWFLPGQDLVPNSYWSRHIDIREPYVGFRLVEEK</sequence>
<keyword evidence="2" id="KW-0723">Serine/threonine-protein kinase</keyword>
<dbReference type="GO" id="GO:0120147">
    <property type="term" value="F:formylglycine-generating oxidase activity"/>
    <property type="evidence" value="ECO:0007669"/>
    <property type="project" value="TreeGrafter"/>
</dbReference>
<dbReference type="AlphaFoldDB" id="A0A0C1ZD49"/>
<reference evidence="2 3" key="1">
    <citation type="submission" date="2014-07" db="EMBL/GenBank/DDBJ databases">
        <title>Unique and conserved regions in Vibrio harveyi and related species in comparison with the shrimp pathogen Vibrio harveyi CAIM 1792.</title>
        <authorList>
            <person name="Espinoza-Valles I."/>
            <person name="Vora G."/>
            <person name="Leekitcharoenphon P."/>
            <person name="Ussery D."/>
            <person name="Hoj L."/>
            <person name="Gomez-Gil B."/>
        </authorList>
    </citation>
    <scope>NUCLEOTIDE SEQUENCE [LARGE SCALE GENOMIC DNA]</scope>
    <source>
        <strain evidence="3">CAIM 1854 / LMG 25443</strain>
    </source>
</reference>
<organism evidence="2 3">
    <name type="scientific">Vibrio owensii CAIM 1854 = LMG 25443</name>
    <dbReference type="NCBI Taxonomy" id="1229493"/>
    <lineage>
        <taxon>Bacteria</taxon>
        <taxon>Pseudomonadati</taxon>
        <taxon>Pseudomonadota</taxon>
        <taxon>Gammaproteobacteria</taxon>
        <taxon>Vibrionales</taxon>
        <taxon>Vibrionaceae</taxon>
        <taxon>Vibrio</taxon>
    </lineage>
</organism>
<dbReference type="PANTHER" id="PTHR23150">
    <property type="entry name" value="SULFATASE MODIFYING FACTOR 1, 2"/>
    <property type="match status" value="1"/>
</dbReference>